<feature type="domain" description="FecR protein" evidence="1">
    <location>
        <begin position="128"/>
        <end position="222"/>
    </location>
</feature>
<dbReference type="Pfam" id="PF16220">
    <property type="entry name" value="DUF4880"/>
    <property type="match status" value="1"/>
</dbReference>
<dbReference type="InterPro" id="IPR006860">
    <property type="entry name" value="FecR"/>
</dbReference>
<dbReference type="Gene3D" id="2.60.120.1440">
    <property type="match status" value="1"/>
</dbReference>
<dbReference type="PANTHER" id="PTHR30273">
    <property type="entry name" value="PERIPLASMIC SIGNAL SENSOR AND SIGMA FACTOR ACTIVATOR FECR-RELATED"/>
    <property type="match status" value="1"/>
</dbReference>
<dbReference type="PANTHER" id="PTHR30273:SF2">
    <property type="entry name" value="PROTEIN FECR"/>
    <property type="match status" value="1"/>
</dbReference>
<dbReference type="RefSeq" id="WP_071071862.1">
    <property type="nucleotide sequence ID" value="NZ_CP017755.1"/>
</dbReference>
<organism evidence="3 4">
    <name type="scientific">Cupriavidus malaysiensis</name>
    <dbReference type="NCBI Taxonomy" id="367825"/>
    <lineage>
        <taxon>Bacteria</taxon>
        <taxon>Pseudomonadati</taxon>
        <taxon>Pseudomonadota</taxon>
        <taxon>Betaproteobacteria</taxon>
        <taxon>Burkholderiales</taxon>
        <taxon>Burkholderiaceae</taxon>
        <taxon>Cupriavidus</taxon>
    </lineage>
</organism>
<dbReference type="Pfam" id="PF04773">
    <property type="entry name" value="FecR"/>
    <property type="match status" value="1"/>
</dbReference>
<name>A0ABM7D7S7_9BURK</name>
<gene>
    <name evidence="3" type="ORF">BKK80_25990</name>
</gene>
<protein>
    <submittedName>
        <fullName evidence="3">Histidine kinase</fullName>
    </submittedName>
</protein>
<feature type="domain" description="FecR N-terminal" evidence="2">
    <location>
        <begin position="27"/>
        <end position="67"/>
    </location>
</feature>
<sequence length="339" mass="36432">MSAAGSEGRARTLSARPPAISPEVARRAVEWLVTLQSAEADGRTRADWRRWVEAHPDHARAWRHIESFNGQLRQVASPLASAVARAALAAPGSPRRRHAVRALALLFAGGGAAWLAREQAPLQGWLADLHTGVGERRTVRLEDGTALVLNTDSAVDVRYGGTGRVVRLLRGEILVSTARDRQVPARPMLVETRQGRLRPLGTRFAVRQFEDSSWVGVLEGTVAVEPLDVAGGGPVVAAGGQVRFGRGGAEAAAPLADTAVAWTDGMLVASAMRLEDFLAELGRYRPGRLRCDPAVAGLRVSGTYPLADTGRVLDLLRTTLPVRIHFVTRYWVTVLPAPA</sequence>
<evidence type="ECO:0000259" key="2">
    <source>
        <dbReference type="Pfam" id="PF16220"/>
    </source>
</evidence>
<dbReference type="EMBL" id="CP017755">
    <property type="protein sequence ID" value="AOZ09257.1"/>
    <property type="molecule type" value="Genomic_DNA"/>
</dbReference>
<dbReference type="InterPro" id="IPR012373">
    <property type="entry name" value="Ferrdict_sens_TM"/>
</dbReference>
<dbReference type="PIRSF" id="PIRSF018266">
    <property type="entry name" value="FecR"/>
    <property type="match status" value="1"/>
</dbReference>
<dbReference type="GO" id="GO:0016301">
    <property type="term" value="F:kinase activity"/>
    <property type="evidence" value="ECO:0007669"/>
    <property type="project" value="UniProtKB-KW"/>
</dbReference>
<evidence type="ECO:0000259" key="1">
    <source>
        <dbReference type="Pfam" id="PF04773"/>
    </source>
</evidence>
<proteinExistence type="predicted"/>
<keyword evidence="3" id="KW-0808">Transferase</keyword>
<evidence type="ECO:0000313" key="3">
    <source>
        <dbReference type="EMBL" id="AOZ09257.1"/>
    </source>
</evidence>
<evidence type="ECO:0000313" key="4">
    <source>
        <dbReference type="Proteomes" id="UP000177515"/>
    </source>
</evidence>
<dbReference type="Proteomes" id="UP000177515">
    <property type="component" value="Chromosome 2"/>
</dbReference>
<dbReference type="InterPro" id="IPR032623">
    <property type="entry name" value="FecR_N"/>
</dbReference>
<reference evidence="3 4" key="1">
    <citation type="submission" date="2016-10" db="EMBL/GenBank/DDBJ databases">
        <title>Complete genome sequences of three Cupriavidus strains isolated from various Malaysian environments.</title>
        <authorList>
            <person name="Abdullah A.A.-A."/>
            <person name="Shafie N.A.H."/>
            <person name="Lau N.S."/>
        </authorList>
    </citation>
    <scope>NUCLEOTIDE SEQUENCE [LARGE SCALE GENOMIC DNA]</scope>
    <source>
        <strain evidence="3 4">USMAA1020</strain>
    </source>
</reference>
<keyword evidence="4" id="KW-1185">Reference proteome</keyword>
<accession>A0ABM7D7S7</accession>
<keyword evidence="3" id="KW-0418">Kinase</keyword>